<dbReference type="PANTHER" id="PTHR24189:SF50">
    <property type="entry name" value="ANKYRIN REPEAT AND SOCS BOX PROTEIN 2"/>
    <property type="match status" value="1"/>
</dbReference>
<dbReference type="SMART" id="SM00248">
    <property type="entry name" value="ANK"/>
    <property type="match status" value="3"/>
</dbReference>
<protein>
    <submittedName>
        <fullName evidence="4">Ankyrin repeat-containing protein</fullName>
    </submittedName>
</protein>
<organism evidence="4 5">
    <name type="scientific">Mucilaginibacter gossypii</name>
    <dbReference type="NCBI Taxonomy" id="551996"/>
    <lineage>
        <taxon>Bacteria</taxon>
        <taxon>Pseudomonadati</taxon>
        <taxon>Bacteroidota</taxon>
        <taxon>Sphingobacteriia</taxon>
        <taxon>Sphingobacteriales</taxon>
        <taxon>Sphingobacteriaceae</taxon>
        <taxon>Mucilaginibacter</taxon>
    </lineage>
</organism>
<evidence type="ECO:0000313" key="5">
    <source>
        <dbReference type="Proteomes" id="UP000199705"/>
    </source>
</evidence>
<dbReference type="PANTHER" id="PTHR24189">
    <property type="entry name" value="MYOTROPHIN"/>
    <property type="match status" value="1"/>
</dbReference>
<accession>A0A1G7N5G6</accession>
<sequence length="249" mass="27922">MPNYNDILYAAETHSVDEIKAYFNKGGSPNEVHDGMPVFTMMVEMYARGPRFKDCVRAFIDAGLEYHDEPLLAVLAHDEAMLKQALTTDPYAVSKTYFLYNNTYTPLTGGTLMHFCAEYNSLACAKILLQHGADVNAKAAYDEHGFGGHTPIIHTVNQNGNSSVDMLHFLLQNCADLLYSVKGLIWGRGYEWETFIPAVNPISYAMMGSLPQFHRREQAIMEVVSLLIKHAYGIDYVPKNVPNAYLKRG</sequence>
<dbReference type="Proteomes" id="UP000199705">
    <property type="component" value="Unassembled WGS sequence"/>
</dbReference>
<keyword evidence="5" id="KW-1185">Reference proteome</keyword>
<evidence type="ECO:0000256" key="3">
    <source>
        <dbReference type="PROSITE-ProRule" id="PRU00023"/>
    </source>
</evidence>
<keyword evidence="2 3" id="KW-0040">ANK repeat</keyword>
<dbReference type="EMBL" id="FNCG01000001">
    <property type="protein sequence ID" value="SDF69181.1"/>
    <property type="molecule type" value="Genomic_DNA"/>
</dbReference>
<evidence type="ECO:0000256" key="1">
    <source>
        <dbReference type="ARBA" id="ARBA00022737"/>
    </source>
</evidence>
<dbReference type="InterPro" id="IPR002110">
    <property type="entry name" value="Ankyrin_rpt"/>
</dbReference>
<dbReference type="STRING" id="551996.SAMN05192573_101137"/>
<dbReference type="Gene3D" id="1.25.40.20">
    <property type="entry name" value="Ankyrin repeat-containing domain"/>
    <property type="match status" value="1"/>
</dbReference>
<evidence type="ECO:0000256" key="2">
    <source>
        <dbReference type="ARBA" id="ARBA00023043"/>
    </source>
</evidence>
<dbReference type="InterPro" id="IPR050745">
    <property type="entry name" value="Multifunctional_regulatory"/>
</dbReference>
<dbReference type="PROSITE" id="PS50297">
    <property type="entry name" value="ANK_REP_REGION"/>
    <property type="match status" value="1"/>
</dbReference>
<reference evidence="5" key="1">
    <citation type="submission" date="2016-10" db="EMBL/GenBank/DDBJ databases">
        <authorList>
            <person name="Varghese N."/>
            <person name="Submissions S."/>
        </authorList>
    </citation>
    <scope>NUCLEOTIDE SEQUENCE [LARGE SCALE GENOMIC DNA]</scope>
    <source>
        <strain evidence="5">Gh-67</strain>
    </source>
</reference>
<dbReference type="Pfam" id="PF00023">
    <property type="entry name" value="Ank"/>
    <property type="match status" value="1"/>
</dbReference>
<dbReference type="SUPFAM" id="SSF48403">
    <property type="entry name" value="Ankyrin repeat"/>
    <property type="match status" value="1"/>
</dbReference>
<dbReference type="InterPro" id="IPR036770">
    <property type="entry name" value="Ankyrin_rpt-contain_sf"/>
</dbReference>
<dbReference type="AlphaFoldDB" id="A0A1G7N5G6"/>
<gene>
    <name evidence="4" type="ORF">SAMN05192573_101137</name>
</gene>
<feature type="repeat" description="ANK" evidence="3">
    <location>
        <begin position="108"/>
        <end position="140"/>
    </location>
</feature>
<proteinExistence type="predicted"/>
<evidence type="ECO:0000313" key="4">
    <source>
        <dbReference type="EMBL" id="SDF69181.1"/>
    </source>
</evidence>
<name>A0A1G7N5G6_9SPHI</name>
<dbReference type="RefSeq" id="WP_091162293.1">
    <property type="nucleotide sequence ID" value="NZ_FNCG01000001.1"/>
</dbReference>
<keyword evidence="1" id="KW-0677">Repeat</keyword>
<dbReference type="PROSITE" id="PS50088">
    <property type="entry name" value="ANK_REPEAT"/>
    <property type="match status" value="1"/>
</dbReference>